<dbReference type="GO" id="GO:0042594">
    <property type="term" value="P:response to starvation"/>
    <property type="evidence" value="ECO:0007669"/>
    <property type="project" value="TreeGrafter"/>
</dbReference>
<dbReference type="GO" id="GO:0006914">
    <property type="term" value="P:autophagy"/>
    <property type="evidence" value="ECO:0007669"/>
    <property type="project" value="InterPro"/>
</dbReference>
<keyword evidence="4" id="KW-1185">Reference proteome</keyword>
<dbReference type="PANTHER" id="PTHR13268:SF0">
    <property type="entry name" value="BCAS3 MICROTUBULE ASSOCIATED CELL MIGRATION FACTOR"/>
    <property type="match status" value="1"/>
</dbReference>
<protein>
    <recommendedName>
        <fullName evidence="2">BCAS3 WD40 domain-containing protein</fullName>
    </recommendedName>
</protein>
<feature type="compositionally biased region" description="Basic residues" evidence="1">
    <location>
        <begin position="1101"/>
        <end position="1114"/>
    </location>
</feature>
<evidence type="ECO:0000313" key="3">
    <source>
        <dbReference type="EMBL" id="PCH41803.1"/>
    </source>
</evidence>
<organism evidence="3 4">
    <name type="scientific">Wolfiporia cocos (strain MD-104)</name>
    <name type="common">Brown rot fungus</name>
    <dbReference type="NCBI Taxonomy" id="742152"/>
    <lineage>
        <taxon>Eukaryota</taxon>
        <taxon>Fungi</taxon>
        <taxon>Dikarya</taxon>
        <taxon>Basidiomycota</taxon>
        <taxon>Agaricomycotina</taxon>
        <taxon>Agaricomycetes</taxon>
        <taxon>Polyporales</taxon>
        <taxon>Phaeolaceae</taxon>
        <taxon>Wolfiporia</taxon>
    </lineage>
</organism>
<gene>
    <name evidence="3" type="ORF">WOLCODRAFT_132119</name>
</gene>
<evidence type="ECO:0000256" key="1">
    <source>
        <dbReference type="SAM" id="MobiDB-lite"/>
    </source>
</evidence>
<dbReference type="GO" id="GO:0005737">
    <property type="term" value="C:cytoplasm"/>
    <property type="evidence" value="ECO:0007669"/>
    <property type="project" value="TreeGrafter"/>
</dbReference>
<dbReference type="STRING" id="742152.A0A2H3JPH0"/>
<evidence type="ECO:0000259" key="2">
    <source>
        <dbReference type="Pfam" id="PF21034"/>
    </source>
</evidence>
<feature type="region of interest" description="Disordered" evidence="1">
    <location>
        <begin position="1101"/>
        <end position="1181"/>
    </location>
</feature>
<feature type="region of interest" description="Disordered" evidence="1">
    <location>
        <begin position="1"/>
        <end position="51"/>
    </location>
</feature>
<dbReference type="SUPFAM" id="SSF50978">
    <property type="entry name" value="WD40 repeat-like"/>
    <property type="match status" value="1"/>
</dbReference>
<dbReference type="InterPro" id="IPR045142">
    <property type="entry name" value="BCAS3-like"/>
</dbReference>
<accession>A0A2H3JPH0</accession>
<feature type="compositionally biased region" description="Polar residues" evidence="1">
    <location>
        <begin position="669"/>
        <end position="678"/>
    </location>
</feature>
<feature type="region of interest" description="Disordered" evidence="1">
    <location>
        <begin position="879"/>
        <end position="901"/>
    </location>
</feature>
<dbReference type="PANTHER" id="PTHR13268">
    <property type="entry name" value="BREAST CARCINOMA AMPLIFIED SEQUENCE 3"/>
    <property type="match status" value="1"/>
</dbReference>
<feature type="region of interest" description="Disordered" evidence="1">
    <location>
        <begin position="651"/>
        <end position="687"/>
    </location>
</feature>
<dbReference type="Proteomes" id="UP000218811">
    <property type="component" value="Unassembled WGS sequence"/>
</dbReference>
<feature type="region of interest" description="Disordered" evidence="1">
    <location>
        <begin position="514"/>
        <end position="577"/>
    </location>
</feature>
<reference evidence="3 4" key="1">
    <citation type="journal article" date="2012" name="Science">
        <title>The Paleozoic origin of enzymatic lignin decomposition reconstructed from 31 fungal genomes.</title>
        <authorList>
            <person name="Floudas D."/>
            <person name="Binder M."/>
            <person name="Riley R."/>
            <person name="Barry K."/>
            <person name="Blanchette R.A."/>
            <person name="Henrissat B."/>
            <person name="Martinez A.T."/>
            <person name="Otillar R."/>
            <person name="Spatafora J.W."/>
            <person name="Yadav J.S."/>
            <person name="Aerts A."/>
            <person name="Benoit I."/>
            <person name="Boyd A."/>
            <person name="Carlson A."/>
            <person name="Copeland A."/>
            <person name="Coutinho P.M."/>
            <person name="de Vries R.P."/>
            <person name="Ferreira P."/>
            <person name="Findley K."/>
            <person name="Foster B."/>
            <person name="Gaskell J."/>
            <person name="Glotzer D."/>
            <person name="Gorecki P."/>
            <person name="Heitman J."/>
            <person name="Hesse C."/>
            <person name="Hori C."/>
            <person name="Igarashi K."/>
            <person name="Jurgens J.A."/>
            <person name="Kallen N."/>
            <person name="Kersten P."/>
            <person name="Kohler A."/>
            <person name="Kuees U."/>
            <person name="Kumar T.K.A."/>
            <person name="Kuo A."/>
            <person name="LaButti K."/>
            <person name="Larrondo L.F."/>
            <person name="Lindquist E."/>
            <person name="Ling A."/>
            <person name="Lombard V."/>
            <person name="Lucas S."/>
            <person name="Lundell T."/>
            <person name="Martin R."/>
            <person name="McLaughlin D.J."/>
            <person name="Morgenstern I."/>
            <person name="Morin E."/>
            <person name="Murat C."/>
            <person name="Nagy L.G."/>
            <person name="Nolan M."/>
            <person name="Ohm R.A."/>
            <person name="Patyshakuliyeva A."/>
            <person name="Rokas A."/>
            <person name="Ruiz-Duenas F.J."/>
            <person name="Sabat G."/>
            <person name="Salamov A."/>
            <person name="Samejima M."/>
            <person name="Schmutz J."/>
            <person name="Slot J.C."/>
            <person name="St John F."/>
            <person name="Stenlid J."/>
            <person name="Sun H."/>
            <person name="Sun S."/>
            <person name="Syed K."/>
            <person name="Tsang A."/>
            <person name="Wiebenga A."/>
            <person name="Young D."/>
            <person name="Pisabarro A."/>
            <person name="Eastwood D.C."/>
            <person name="Martin F."/>
            <person name="Cullen D."/>
            <person name="Grigoriev I.V."/>
            <person name="Hibbett D.S."/>
        </authorList>
    </citation>
    <scope>NUCLEOTIDE SEQUENCE [LARGE SCALE GENOMIC DNA]</scope>
    <source>
        <strain evidence="3 4">MD-104</strain>
    </source>
</reference>
<name>A0A2H3JPH0_WOLCO</name>
<feature type="compositionally biased region" description="Polar residues" evidence="1">
    <location>
        <begin position="1166"/>
        <end position="1175"/>
    </location>
</feature>
<feature type="compositionally biased region" description="Polar residues" evidence="1">
    <location>
        <begin position="10"/>
        <end position="27"/>
    </location>
</feature>
<evidence type="ECO:0000313" key="4">
    <source>
        <dbReference type="Proteomes" id="UP000218811"/>
    </source>
</evidence>
<sequence>MPAKKHRNGPSPQNKSVVQAIPSSAFQRSRRALDAPPAACAFPSPQNTPPDCGVEISLADSASSGLEQTLRHTSVGGRYDVLRTLLGDEPEPARVCVPQADVRARTAPDAASELPPQVGHIRAPVLAREPTALEAFSRTLRTYVPAAIPIPSAGPSPARVSRPASYGSFLTPPMSPRLLEPDAAAPGGWARRESYEDALFDLDDGASSVAGSERRAAARYPGAEEPDEVVWAGWDAVVDEEPARPRCVAHVRGCGRLLVIGYPAGLQIWDCSDLGAVSEILNLSGPQWGAVACARVLPPPALHAGDGYKEQRPLLGILSRTGEYSEFIVYSLRTHDVVKRLSFTGLHAFSVAADFIVLSTTNPPSLRIISSCTFATLYTISSASLVLYSPSFAKNNASISHLELDQKPITAQHDYVSTTIPQPTFALSNGLLAFASPNHSSYTVSSSLAHARTNSSPPHLDASAKLGLTQADVGRAAVKLGGTVLSGMKTLGGFAISAARAGVTAAIAADQPGAATARPSAGGLTNLFQSRGAPAGRDGAPDRTYSAGSHDGGAASPSTQSSRSDEQRARGEPAAAAHALGSNVTVLDLRPLLSGSAEPARVADFPGSRRQAVGMLRFAPDGTSLAVCAQDGHTSRIYRLAPAARAQRAAADAGAVGEGKGERAGDSSGLRQKASSGSLHGAVNPPQHVYDLRRGRTAAVVDDVGWANDGRWFAMGTRKRTVHLFAINPYGGPPDEASHLTGKVSNPDSMTRQLTEVHPIARLRMDKTPAPDRAHVPPVAFTFIRLSDSSVPPALLPLPTVPLSVSSSPSSIHSLSQPSPTHASITPTNYQDILVFDPYDATLSLRRLFVEQRTNDHLSGASGSFAGIATTSISLPGIGPLGRLNASPTKPSEGQRRGSGFSQMLHVPDGLIARETRVGSWHLRRGRDWPEVRQPMRQLLRGAPSKRPTKADWLSCAELSTFSPSPRVLPRTLYLTHQFSFHSLGEDYHALIRSYHFDIPTTKLEVRRAIEVSAYPTGFGESFVQGIPTTRDVGRVSSSFDEPLASALSADIQYMNPSPPVLPMYPNGAPGANARSLRNAIPIRTVAAGLSDSMHENLGRLRRRVGKARSRRAARRADDGTSSPVPLEFDDDEDDDFAGADIGSYSIPEDDLMCRSASREEGDSAESISTPSSTLDPLPVEDDVGEVWQGWEPEDQEAIEDAERFDDLSVGIMDEEQETIRDIGKRRLKGRIVRKP</sequence>
<feature type="domain" description="BCAS3 WD40" evidence="2">
    <location>
        <begin position="257"/>
        <end position="382"/>
    </location>
</feature>
<feature type="compositionally biased region" description="Acidic residues" evidence="1">
    <location>
        <begin position="1128"/>
        <end position="1138"/>
    </location>
</feature>
<dbReference type="InterPro" id="IPR048382">
    <property type="entry name" value="BCAS3_WD40"/>
</dbReference>
<feature type="domain" description="BCAS3 WD40" evidence="2">
    <location>
        <begin position="687"/>
        <end position="750"/>
    </location>
</feature>
<dbReference type="OrthoDB" id="25778at2759"/>
<dbReference type="AlphaFoldDB" id="A0A2H3JPH0"/>
<dbReference type="EMBL" id="KB468113">
    <property type="protein sequence ID" value="PCH41803.1"/>
    <property type="molecule type" value="Genomic_DNA"/>
</dbReference>
<dbReference type="InterPro" id="IPR036322">
    <property type="entry name" value="WD40_repeat_dom_sf"/>
</dbReference>
<dbReference type="OMA" id="VLPMYPN"/>
<dbReference type="Pfam" id="PF21034">
    <property type="entry name" value="BCAS3_WD40"/>
    <property type="match status" value="2"/>
</dbReference>
<proteinExistence type="predicted"/>